<feature type="transmembrane region" description="Helical" evidence="1">
    <location>
        <begin position="68"/>
        <end position="88"/>
    </location>
</feature>
<dbReference type="EMBL" id="DRTV01000259">
    <property type="protein sequence ID" value="HHF58505.1"/>
    <property type="molecule type" value="Genomic_DNA"/>
</dbReference>
<keyword evidence="1" id="KW-0812">Transmembrane</keyword>
<name>A0A7C5I502_UNCW3</name>
<feature type="transmembrane region" description="Helical" evidence="1">
    <location>
        <begin position="27"/>
        <end position="47"/>
    </location>
</feature>
<accession>A0A7C5I502</accession>
<dbReference type="AlphaFoldDB" id="A0A7C5I502"/>
<dbReference type="PANTHER" id="PTHR31303">
    <property type="entry name" value="CTP-DEPENDENT DIACYLGLYCEROL KINASE 1"/>
    <property type="match status" value="1"/>
</dbReference>
<feature type="transmembrane region" description="Helical" evidence="1">
    <location>
        <begin position="94"/>
        <end position="115"/>
    </location>
</feature>
<comment type="caution">
    <text evidence="2">The sequence shown here is derived from an EMBL/GenBank/DDBJ whole genome shotgun (WGS) entry which is preliminary data.</text>
</comment>
<evidence type="ECO:0000256" key="1">
    <source>
        <dbReference type="SAM" id="Phobius"/>
    </source>
</evidence>
<evidence type="ECO:0000313" key="2">
    <source>
        <dbReference type="EMBL" id="HHF58505.1"/>
    </source>
</evidence>
<keyword evidence="1" id="KW-0472">Membrane</keyword>
<reference evidence="2" key="1">
    <citation type="journal article" date="2020" name="mSystems">
        <title>Genome- and Community-Level Interaction Insights into Carbon Utilization and Element Cycling Functions of Hydrothermarchaeota in Hydrothermal Sediment.</title>
        <authorList>
            <person name="Zhou Z."/>
            <person name="Liu Y."/>
            <person name="Xu W."/>
            <person name="Pan J."/>
            <person name="Luo Z.H."/>
            <person name="Li M."/>
        </authorList>
    </citation>
    <scope>NUCLEOTIDE SEQUENCE [LARGE SCALE GENOMIC DNA]</scope>
    <source>
        <strain evidence="2">HyVt-94</strain>
    </source>
</reference>
<dbReference type="PANTHER" id="PTHR31303:SF1">
    <property type="entry name" value="CTP-DEPENDENT DIACYLGLYCEROL KINASE 1"/>
    <property type="match status" value="1"/>
</dbReference>
<gene>
    <name evidence="2" type="ORF">ENL41_03675</name>
</gene>
<dbReference type="InterPro" id="IPR037997">
    <property type="entry name" value="Dgk1-like"/>
</dbReference>
<sequence length="186" mass="21055">MVLRKLLHLSLVIPLFLFKSLSHQQVLWILAGLAGLSLIIEFLRIYSPAFRHRFIKLLSPLLKEKERGGNLTGATYLFLSFLIVFLIFPFKIFFYASLIAILVDGLTPLLTAFLFNKNSKDHTHFFVFFIAAVIVAFVINSGLSIWVKLGGSVLIAVLEYLDFPPDDNFWAELGGALIIYTLIHLI</sequence>
<evidence type="ECO:0008006" key="3">
    <source>
        <dbReference type="Google" id="ProtNLM"/>
    </source>
</evidence>
<feature type="transmembrane region" description="Helical" evidence="1">
    <location>
        <begin position="127"/>
        <end position="149"/>
    </location>
</feature>
<organism evidence="2">
    <name type="scientific">candidate division WOR-3 bacterium</name>
    <dbReference type="NCBI Taxonomy" id="2052148"/>
    <lineage>
        <taxon>Bacteria</taxon>
        <taxon>Bacteria division WOR-3</taxon>
    </lineage>
</organism>
<dbReference type="Proteomes" id="UP000886014">
    <property type="component" value="Unassembled WGS sequence"/>
</dbReference>
<proteinExistence type="predicted"/>
<dbReference type="GO" id="GO:0004143">
    <property type="term" value="F:ATP-dependent diacylglycerol kinase activity"/>
    <property type="evidence" value="ECO:0007669"/>
    <property type="project" value="InterPro"/>
</dbReference>
<protein>
    <recommendedName>
        <fullName evidence="3">Dolichol kinase</fullName>
    </recommendedName>
</protein>
<keyword evidence="1" id="KW-1133">Transmembrane helix</keyword>